<dbReference type="OrthoDB" id="2976708at2759"/>
<dbReference type="EMBL" id="ML769906">
    <property type="protein sequence ID" value="KAE9386169.1"/>
    <property type="molecule type" value="Genomic_DNA"/>
</dbReference>
<dbReference type="AlphaFoldDB" id="A0A6A4GKC9"/>
<dbReference type="Proteomes" id="UP000799118">
    <property type="component" value="Unassembled WGS sequence"/>
</dbReference>
<protein>
    <submittedName>
        <fullName evidence="1">Uncharacterized protein</fullName>
    </submittedName>
</protein>
<proteinExistence type="predicted"/>
<keyword evidence="2" id="KW-1185">Reference proteome</keyword>
<name>A0A6A4GKC9_9AGAR</name>
<organism evidence="1 2">
    <name type="scientific">Gymnopus androsaceus JB14</name>
    <dbReference type="NCBI Taxonomy" id="1447944"/>
    <lineage>
        <taxon>Eukaryota</taxon>
        <taxon>Fungi</taxon>
        <taxon>Dikarya</taxon>
        <taxon>Basidiomycota</taxon>
        <taxon>Agaricomycotina</taxon>
        <taxon>Agaricomycetes</taxon>
        <taxon>Agaricomycetidae</taxon>
        <taxon>Agaricales</taxon>
        <taxon>Marasmiineae</taxon>
        <taxon>Omphalotaceae</taxon>
        <taxon>Gymnopus</taxon>
    </lineage>
</organism>
<evidence type="ECO:0000313" key="1">
    <source>
        <dbReference type="EMBL" id="KAE9386169.1"/>
    </source>
</evidence>
<sequence>MTRETREAFHMVWKSLWDEAERVTGRPPQINACGDDLLQRIRSLPLDKLPADLSQVNSAKDIPPFIMRLCLVHLDRDFDKLTPHLTKEENQKIRSIRYLKTEDEISELLDWCESSPNKHIRDWAMDKKQAPWFVPLINEHHTQIPREDWFLSPSDTNLNEGAHPFTNFRSGTGLALLEAIDMRFKIDSEVLHPSGCPNLYLLS</sequence>
<accession>A0A6A4GKC9</accession>
<gene>
    <name evidence="1" type="ORF">BT96DRAFT_1026346</name>
</gene>
<reference evidence="1" key="1">
    <citation type="journal article" date="2019" name="Environ. Microbiol.">
        <title>Fungal ecological strategies reflected in gene transcription - a case study of two litter decomposers.</title>
        <authorList>
            <person name="Barbi F."/>
            <person name="Kohler A."/>
            <person name="Barry K."/>
            <person name="Baskaran P."/>
            <person name="Daum C."/>
            <person name="Fauchery L."/>
            <person name="Ihrmark K."/>
            <person name="Kuo A."/>
            <person name="LaButti K."/>
            <person name="Lipzen A."/>
            <person name="Morin E."/>
            <person name="Grigoriev I.V."/>
            <person name="Henrissat B."/>
            <person name="Lindahl B."/>
            <person name="Martin F."/>
        </authorList>
    </citation>
    <scope>NUCLEOTIDE SEQUENCE</scope>
    <source>
        <strain evidence="1">JB14</strain>
    </source>
</reference>
<evidence type="ECO:0000313" key="2">
    <source>
        <dbReference type="Proteomes" id="UP000799118"/>
    </source>
</evidence>